<dbReference type="InterPro" id="IPR018958">
    <property type="entry name" value="Knr4/Smi1-like_dom"/>
</dbReference>
<evidence type="ECO:0000313" key="3">
    <source>
        <dbReference type="Proteomes" id="UP000292884"/>
    </source>
</evidence>
<protein>
    <recommendedName>
        <fullName evidence="1">Knr4/Smi1-like domain-containing protein</fullName>
    </recommendedName>
</protein>
<dbReference type="EMBL" id="SJSK01000003">
    <property type="protein sequence ID" value="TCC90217.1"/>
    <property type="molecule type" value="Genomic_DNA"/>
</dbReference>
<feature type="domain" description="Knr4/Smi1-like" evidence="1">
    <location>
        <begin position="37"/>
        <end position="176"/>
    </location>
</feature>
<evidence type="ECO:0000259" key="1">
    <source>
        <dbReference type="Pfam" id="PF09346"/>
    </source>
</evidence>
<name>A0A4R0MU15_9SPHI</name>
<proteinExistence type="predicted"/>
<dbReference type="AlphaFoldDB" id="A0A4R0MU15"/>
<dbReference type="Proteomes" id="UP000292884">
    <property type="component" value="Unassembled WGS sequence"/>
</dbReference>
<organism evidence="2 3">
    <name type="scientific">Pedobacter frigiditerrae</name>
    <dbReference type="NCBI Taxonomy" id="2530452"/>
    <lineage>
        <taxon>Bacteria</taxon>
        <taxon>Pseudomonadati</taxon>
        <taxon>Bacteroidota</taxon>
        <taxon>Sphingobacteriia</taxon>
        <taxon>Sphingobacteriales</taxon>
        <taxon>Sphingobacteriaceae</taxon>
        <taxon>Pedobacter</taxon>
    </lineage>
</organism>
<sequence>MTNEQTYKQVINKIDWLLEIAKRKNWTIMLKPFIDRPATVAEIDSVEMQIGKTIPDDLRKLFYFSKHLEFSYQFDETLSEEFRQNFSGDIYWNLNSLAEQYTNFQEWIKASIDPEYNDIEAIEIMEKLWQDKLPMMDVPNGDIIAIGNSPSEIIYFSHEGDTMHGKILGDNLWNFLDFYSRIGFAGSEDWQLEPFFDFDKNIMVTQGDKVDRYGQLLEK</sequence>
<dbReference type="RefSeq" id="WP_131553619.1">
    <property type="nucleotide sequence ID" value="NZ_SJSK01000003.1"/>
</dbReference>
<gene>
    <name evidence="2" type="ORF">EZ428_13125</name>
</gene>
<accession>A0A4R0MU15</accession>
<keyword evidence="3" id="KW-1185">Reference proteome</keyword>
<dbReference type="InterPro" id="IPR037883">
    <property type="entry name" value="Knr4/Smi1-like_sf"/>
</dbReference>
<dbReference type="OrthoDB" id="1148097at2"/>
<dbReference type="SUPFAM" id="SSF160631">
    <property type="entry name" value="SMI1/KNR4-like"/>
    <property type="match status" value="1"/>
</dbReference>
<dbReference type="Pfam" id="PF09346">
    <property type="entry name" value="SMI1_KNR4"/>
    <property type="match status" value="1"/>
</dbReference>
<reference evidence="2 3" key="1">
    <citation type="submission" date="2019-02" db="EMBL/GenBank/DDBJ databases">
        <title>Pedobacter sp. RP-1-13 sp. nov., isolated from Arctic soil.</title>
        <authorList>
            <person name="Dahal R.H."/>
        </authorList>
    </citation>
    <scope>NUCLEOTIDE SEQUENCE [LARGE SCALE GENOMIC DNA]</scope>
    <source>
        <strain evidence="2 3">RP-1-13</strain>
    </source>
</reference>
<comment type="caution">
    <text evidence="2">The sequence shown here is derived from an EMBL/GenBank/DDBJ whole genome shotgun (WGS) entry which is preliminary data.</text>
</comment>
<evidence type="ECO:0000313" key="2">
    <source>
        <dbReference type="EMBL" id="TCC90217.1"/>
    </source>
</evidence>